<accession>A0A1J1ABL9</accession>
<evidence type="ECO:0000313" key="5">
    <source>
        <dbReference type="EMBL" id="APE95534.1"/>
    </source>
</evidence>
<reference evidence="6" key="1">
    <citation type="submission" date="2016-08" db="EMBL/GenBank/DDBJ databases">
        <title>Discovery of first anaerobic lithoheterotrophic haloarchae widely represented in hypersaline habitats.</title>
        <authorList>
            <person name="Sorokin D.Y."/>
            <person name="Kublanov I.V."/>
            <person name="Roman P."/>
            <person name="Sinninghe Damste J.S."/>
            <person name="Golyshin P.N."/>
            <person name="Rojo D."/>
            <person name="Ciordia S."/>
            <person name="Mena Md.C."/>
            <person name="Ferrer M."/>
            <person name="Smedile F."/>
            <person name="Messina E."/>
            <person name="La Cono V."/>
            <person name="Yakimov M.M."/>
        </authorList>
    </citation>
    <scope>NUCLEOTIDE SEQUENCE [LARGE SCALE GENOMIC DNA]</scope>
    <source>
        <strain evidence="6">HSR6</strain>
    </source>
</reference>
<protein>
    <recommendedName>
        <fullName evidence="7">PGF-CTERM sorting domain-containing protein</fullName>
    </recommendedName>
</protein>
<feature type="transmembrane region" description="Helical" evidence="2">
    <location>
        <begin position="213"/>
        <end position="231"/>
    </location>
</feature>
<dbReference type="NCBIfam" id="TIGR04126">
    <property type="entry name" value="PGF_CTERM"/>
    <property type="match status" value="1"/>
</dbReference>
<gene>
    <name evidence="5" type="ORF">HSR6_1084</name>
</gene>
<evidence type="ECO:0000313" key="6">
    <source>
        <dbReference type="Proteomes" id="UP000186165"/>
    </source>
</evidence>
<organism evidence="5 6">
    <name type="scientific">Halodesulfurarchaeum formicicum</name>
    <dbReference type="NCBI Taxonomy" id="1873524"/>
    <lineage>
        <taxon>Archaea</taxon>
        <taxon>Methanobacteriati</taxon>
        <taxon>Methanobacteriota</taxon>
        <taxon>Stenosarchaea group</taxon>
        <taxon>Halobacteria</taxon>
        <taxon>Halobacteriales</taxon>
        <taxon>Halobacteriaceae</taxon>
        <taxon>Halodesulfurarchaeum</taxon>
    </lineage>
</organism>
<keyword evidence="6" id="KW-1185">Reference proteome</keyword>
<dbReference type="Pfam" id="PF18204">
    <property type="entry name" value="PGF-CTERM"/>
    <property type="match status" value="1"/>
</dbReference>
<evidence type="ECO:0000256" key="2">
    <source>
        <dbReference type="SAM" id="Phobius"/>
    </source>
</evidence>
<dbReference type="AlphaFoldDB" id="A0A1J1ABL9"/>
<keyword evidence="2" id="KW-0812">Transmembrane</keyword>
<feature type="domain" description="PGF-CTERM archaeal protein-sorting signal" evidence="3">
    <location>
        <begin position="211"/>
        <end position="230"/>
    </location>
</feature>
<sequence>MTTDSRWANAHRVGTITLAVTLVLSLGIGSSVVAAQEAPSEPSVVVDLKADGTGDLTLVLTRDLTSDVEKQAFESISENETARAAIEARFADRIGALAESISTSVEREVTVSETSIDLATTQDGETGVIRLSATIEGLALVDGDRLVLTEPFASGFSADRPIIVHVPEGYTVEQVQPTPDAQNGTTLEWTAGADVTDFELELTADSSATSTPGFGFAAASIALLGAALLGYRRR</sequence>
<evidence type="ECO:0000256" key="1">
    <source>
        <dbReference type="ARBA" id="ARBA00022729"/>
    </source>
</evidence>
<dbReference type="GO" id="GO:0005886">
    <property type="term" value="C:plasma membrane"/>
    <property type="evidence" value="ECO:0007669"/>
    <property type="project" value="UniProtKB-SubCell"/>
</dbReference>
<evidence type="ECO:0000259" key="3">
    <source>
        <dbReference type="Pfam" id="PF18204"/>
    </source>
</evidence>
<dbReference type="GeneID" id="30417608"/>
<keyword evidence="1" id="KW-0732">Signal</keyword>
<feature type="domain" description="DUF7345" evidence="4">
    <location>
        <begin position="46"/>
        <end position="170"/>
    </location>
</feature>
<dbReference type="KEGG" id="hhsr:HSR6_1084"/>
<dbReference type="RefSeq" id="WP_071933047.1">
    <property type="nucleotide sequence ID" value="NZ_CP016804.1"/>
</dbReference>
<name>A0A1J1ABL9_9EURY</name>
<dbReference type="Proteomes" id="UP000186165">
    <property type="component" value="Chromosome"/>
</dbReference>
<dbReference type="Pfam" id="PF24036">
    <property type="entry name" value="DUF7345"/>
    <property type="match status" value="1"/>
</dbReference>
<dbReference type="OrthoDB" id="240095at2157"/>
<keyword evidence="2" id="KW-1133">Transmembrane helix</keyword>
<dbReference type="InterPro" id="IPR026371">
    <property type="entry name" value="PGF_CTERM"/>
</dbReference>
<dbReference type="EMBL" id="CP016804">
    <property type="protein sequence ID" value="APE95534.1"/>
    <property type="molecule type" value="Genomic_DNA"/>
</dbReference>
<dbReference type="InterPro" id="IPR055769">
    <property type="entry name" value="DUF7345"/>
</dbReference>
<keyword evidence="2" id="KW-0472">Membrane</keyword>
<dbReference type="GO" id="GO:0030115">
    <property type="term" value="C:S-layer"/>
    <property type="evidence" value="ECO:0007669"/>
    <property type="project" value="UniProtKB-SubCell"/>
</dbReference>
<evidence type="ECO:0000259" key="4">
    <source>
        <dbReference type="Pfam" id="PF24036"/>
    </source>
</evidence>
<proteinExistence type="predicted"/>
<evidence type="ECO:0008006" key="7">
    <source>
        <dbReference type="Google" id="ProtNLM"/>
    </source>
</evidence>